<dbReference type="GO" id="GO:0004180">
    <property type="term" value="F:carboxypeptidase activity"/>
    <property type="evidence" value="ECO:0007669"/>
    <property type="project" value="UniProtKB-KW"/>
</dbReference>
<comment type="subcellular location">
    <subcellularLocation>
        <location evidence="1">Cell outer membrane</location>
    </subcellularLocation>
</comment>
<dbReference type="SUPFAM" id="SSF56935">
    <property type="entry name" value="Porins"/>
    <property type="match status" value="1"/>
</dbReference>
<dbReference type="EMBL" id="AWET01000036">
    <property type="protein sequence ID" value="ERK00645.1"/>
    <property type="molecule type" value="Genomic_DNA"/>
</dbReference>
<dbReference type="AlphaFoldDB" id="U2MG59"/>
<dbReference type="Gene3D" id="2.40.170.20">
    <property type="entry name" value="TonB-dependent receptor, beta-barrel domain"/>
    <property type="match status" value="1"/>
</dbReference>
<proteinExistence type="predicted"/>
<dbReference type="InterPro" id="IPR036942">
    <property type="entry name" value="Beta-barrel_TonB_sf"/>
</dbReference>
<evidence type="ECO:0000313" key="6">
    <source>
        <dbReference type="Proteomes" id="UP000016600"/>
    </source>
</evidence>
<keyword evidence="6" id="KW-1185">Reference proteome</keyword>
<dbReference type="SUPFAM" id="SSF49464">
    <property type="entry name" value="Carboxypeptidase regulatory domain-like"/>
    <property type="match status" value="1"/>
</dbReference>
<keyword evidence="3" id="KW-0998">Cell outer membrane</keyword>
<dbReference type="InterPro" id="IPR008969">
    <property type="entry name" value="CarboxyPept-like_regulatory"/>
</dbReference>
<organism evidence="5 6">
    <name type="scientific">Hoylesella pleuritidis F0068</name>
    <dbReference type="NCBI Taxonomy" id="1081904"/>
    <lineage>
        <taxon>Bacteria</taxon>
        <taxon>Pseudomonadati</taxon>
        <taxon>Bacteroidota</taxon>
        <taxon>Bacteroidia</taxon>
        <taxon>Bacteroidales</taxon>
        <taxon>Prevotellaceae</taxon>
        <taxon>Hoylesella</taxon>
    </lineage>
</organism>
<protein>
    <submittedName>
        <fullName evidence="5">Carboxypeptidase regulatory-like domain protein</fullName>
    </submittedName>
</protein>
<comment type="caution">
    <text evidence="5">The sequence shown here is derived from an EMBL/GenBank/DDBJ whole genome shotgun (WGS) entry which is preliminary data.</text>
</comment>
<dbReference type="Pfam" id="PF14905">
    <property type="entry name" value="OMP_b-brl_3"/>
    <property type="match status" value="1"/>
</dbReference>
<evidence type="ECO:0000313" key="5">
    <source>
        <dbReference type="EMBL" id="ERK00645.1"/>
    </source>
</evidence>
<accession>U2MG59</accession>
<dbReference type="InterPro" id="IPR041700">
    <property type="entry name" value="OMP_b-brl_3"/>
</dbReference>
<name>U2MG59_9BACT</name>
<evidence type="ECO:0000256" key="3">
    <source>
        <dbReference type="ARBA" id="ARBA00023237"/>
    </source>
</evidence>
<keyword evidence="5" id="KW-0378">Hydrolase</keyword>
<sequence>MKKRIAIGIIVLLCGFCGTLSAQKINRSYQTASLSRVLEDLGQASEQYIISFIYNDLEDFTVTTDLRNCSIPDAVRAVCALYPMKITFDGNQIYVECTQKIARKVTGKVVDCRGRPVEFANIVLLSATDSLFINGGVSNENGDFVIPCDVRQLLMKVTCVGYRTLWRTVSTENIGTVRLTAELYAIKGVVVKGERPQYKMANGGITVDVEHSLLSQMGTANDVLAQLPRVKVSGEGEVSVFAKGTPQIYINNKLMRDKSELQQLKSADIKSVDLITSPGARYGATVESVIHIKTKRKQGDGFSFRADANAKYNSKWGGYQENYFKFRSKGFEVFADGFWSNRYSGEDNYFGQELRNGSDVTRVKEDLQDGMRTAGLDGKIGTNYDIDDNNAVGVSYSIYKSLFSNLEVDGAIYNIWRNDQPVGQVIADMRRKENNGPNHELNLYYIGKAGKWGFDFNGTYLWKKTNVKMSEDERGTNLENREVHTASSQRNRMLAGKLVLSYPVGKGRLSVGSEVTHTNAYGDYQNQENYVTASQTNIEESNLAGFAEIEMPWGNFSFDVGLRLEHVKADYYSFGVWQQEPSRRYTDWFPNLSVSWQKGIWGVQFSYVNKTFRPDYQSLRSDIQYTNRYIYEGGNPYLRPSVKHSLALVGTRSWLSAEVGYNYIKNDILWMATLYENKDIAFLRNRNVNHTQNVYVSVVASPRFVWFQPTIELDYRKQLFDARAYGSSRKLNKPQWKVEMKNKFVITSTCFAMLNMWYSTGSATDLSLSKQTGSIDISLIKSFFQKSFTVNLYVTDLLKTNKERWTMYGNNVDLWKDCYNYERRVGITLTYNFNASHSKYKGTGAGNDEKRRL</sequence>
<dbReference type="Proteomes" id="UP000016600">
    <property type="component" value="Unassembled WGS sequence"/>
</dbReference>
<dbReference type="PATRIC" id="fig|1081904.3.peg.1632"/>
<reference evidence="5 6" key="1">
    <citation type="submission" date="2013-08" db="EMBL/GenBank/DDBJ databases">
        <authorList>
            <person name="Durkin A.S."/>
            <person name="Haft D.R."/>
            <person name="McCorrison J."/>
            <person name="Torralba M."/>
            <person name="Gillis M."/>
            <person name="Haft D.H."/>
            <person name="Methe B."/>
            <person name="Sutton G."/>
            <person name="Nelson K.E."/>
        </authorList>
    </citation>
    <scope>NUCLEOTIDE SEQUENCE [LARGE SCALE GENOMIC DNA]</scope>
    <source>
        <strain evidence="5 6">F0068</strain>
    </source>
</reference>
<evidence type="ECO:0000259" key="4">
    <source>
        <dbReference type="Pfam" id="PF14905"/>
    </source>
</evidence>
<keyword evidence="5" id="KW-0645">Protease</keyword>
<feature type="domain" description="Outer membrane protein beta-barrel" evidence="4">
    <location>
        <begin position="451"/>
        <end position="831"/>
    </location>
</feature>
<dbReference type="RefSeq" id="WP_021584203.1">
    <property type="nucleotide sequence ID" value="NZ_AWET01000036.1"/>
</dbReference>
<gene>
    <name evidence="5" type="ORF">HMPREF1218_0590</name>
</gene>
<evidence type="ECO:0000256" key="1">
    <source>
        <dbReference type="ARBA" id="ARBA00004442"/>
    </source>
</evidence>
<keyword evidence="5" id="KW-0121">Carboxypeptidase</keyword>
<evidence type="ECO:0000256" key="2">
    <source>
        <dbReference type="ARBA" id="ARBA00023136"/>
    </source>
</evidence>
<keyword evidence="2" id="KW-0472">Membrane</keyword>
<dbReference type="GO" id="GO:0009279">
    <property type="term" value="C:cell outer membrane"/>
    <property type="evidence" value="ECO:0007669"/>
    <property type="project" value="UniProtKB-SubCell"/>
</dbReference>